<protein>
    <recommendedName>
        <fullName evidence="5">GIY-YIG nuclease family protein</fullName>
    </recommendedName>
</protein>
<organism evidence="3 4">
    <name type="scientific">Streptomyces capitiformicae</name>
    <dbReference type="NCBI Taxonomy" id="2014920"/>
    <lineage>
        <taxon>Bacteria</taxon>
        <taxon>Bacillati</taxon>
        <taxon>Actinomycetota</taxon>
        <taxon>Actinomycetes</taxon>
        <taxon>Kitasatosporales</taxon>
        <taxon>Streptomycetaceae</taxon>
        <taxon>Streptomyces</taxon>
    </lineage>
</organism>
<gene>
    <name evidence="3" type="ORF">GCM10017771_73930</name>
</gene>
<reference evidence="3" key="2">
    <citation type="submission" date="2020-09" db="EMBL/GenBank/DDBJ databases">
        <authorList>
            <person name="Sun Q."/>
            <person name="Zhou Y."/>
        </authorList>
    </citation>
    <scope>NUCLEOTIDE SEQUENCE</scope>
    <source>
        <strain evidence="3">CGMCC 4.7403</strain>
    </source>
</reference>
<comment type="caution">
    <text evidence="3">The sequence shown here is derived from an EMBL/GenBank/DDBJ whole genome shotgun (WGS) entry which is preliminary data.</text>
</comment>
<evidence type="ECO:0000256" key="2">
    <source>
        <dbReference type="SAM" id="Phobius"/>
    </source>
</evidence>
<sequence length="225" mass="25224">MLDLVYDDPRGWLRHYMKKHTVPGRAPFGTGFIYVLAITGAVSYVKIGATAGPRARFEALRSEAHRVGSTVTRAWLSPAHPDYQTSESRVLDACRALSPSSTPRSEYFPELDFVSARREAVKAVLGVRDQPQVSVTTLAAGVHEPVPSAVQRRLAPSVYDIHRRRQLYFAQGSRRSRFRQRNAGPPERSSTDPFRKTIEELVQPRAAVIDLSSHRQMHTAARLVH</sequence>
<feature type="transmembrane region" description="Helical" evidence="2">
    <location>
        <begin position="26"/>
        <end position="47"/>
    </location>
</feature>
<dbReference type="AlphaFoldDB" id="A0A919DKA3"/>
<proteinExistence type="predicted"/>
<dbReference type="Proteomes" id="UP000603227">
    <property type="component" value="Unassembled WGS sequence"/>
</dbReference>
<evidence type="ECO:0008006" key="5">
    <source>
        <dbReference type="Google" id="ProtNLM"/>
    </source>
</evidence>
<evidence type="ECO:0000313" key="3">
    <source>
        <dbReference type="EMBL" id="GHE51639.1"/>
    </source>
</evidence>
<dbReference type="EMBL" id="BNAT01000036">
    <property type="protein sequence ID" value="GHE51639.1"/>
    <property type="molecule type" value="Genomic_DNA"/>
</dbReference>
<accession>A0A919DKA3</accession>
<reference evidence="3" key="1">
    <citation type="journal article" date="2014" name="Int. J. Syst. Evol. Microbiol.">
        <title>Complete genome sequence of Corynebacterium casei LMG S-19264T (=DSM 44701T), isolated from a smear-ripened cheese.</title>
        <authorList>
            <consortium name="US DOE Joint Genome Institute (JGI-PGF)"/>
            <person name="Walter F."/>
            <person name="Albersmeier A."/>
            <person name="Kalinowski J."/>
            <person name="Ruckert C."/>
        </authorList>
    </citation>
    <scope>NUCLEOTIDE SEQUENCE</scope>
    <source>
        <strain evidence="3">CGMCC 4.7403</strain>
    </source>
</reference>
<evidence type="ECO:0000256" key="1">
    <source>
        <dbReference type="SAM" id="MobiDB-lite"/>
    </source>
</evidence>
<keyword evidence="2" id="KW-0472">Membrane</keyword>
<keyword evidence="2" id="KW-0812">Transmembrane</keyword>
<keyword evidence="4" id="KW-1185">Reference proteome</keyword>
<name>A0A919DKA3_9ACTN</name>
<evidence type="ECO:0000313" key="4">
    <source>
        <dbReference type="Proteomes" id="UP000603227"/>
    </source>
</evidence>
<feature type="region of interest" description="Disordered" evidence="1">
    <location>
        <begin position="172"/>
        <end position="196"/>
    </location>
</feature>
<keyword evidence="2" id="KW-1133">Transmembrane helix</keyword>